<evidence type="ECO:0000256" key="5">
    <source>
        <dbReference type="SAM" id="SignalP"/>
    </source>
</evidence>
<dbReference type="PANTHER" id="PTHR11610:SF169">
    <property type="entry name" value="GH15759P-RELATED"/>
    <property type="match status" value="1"/>
</dbReference>
<dbReference type="GO" id="GO:0005615">
    <property type="term" value="C:extracellular space"/>
    <property type="evidence" value="ECO:0007669"/>
    <property type="project" value="TreeGrafter"/>
</dbReference>
<evidence type="ECO:0000256" key="3">
    <source>
        <dbReference type="ARBA" id="ARBA00022525"/>
    </source>
</evidence>
<dbReference type="InterPro" id="IPR013818">
    <property type="entry name" value="Lipase"/>
</dbReference>
<gene>
    <name evidence="7" type="ORF">g.6031</name>
</gene>
<reference evidence="7" key="1">
    <citation type="submission" date="2015-12" db="EMBL/GenBank/DDBJ databases">
        <title>De novo transcriptome assembly of four potential Pierce s Disease insect vectors from Arizona vineyards.</title>
        <authorList>
            <person name="Tassone E.E."/>
        </authorList>
    </citation>
    <scope>NUCLEOTIDE SEQUENCE</scope>
</reference>
<feature type="chain" id="PRO_5008581883" description="Lipase domain-containing protein" evidence="5">
    <location>
        <begin position="22"/>
        <end position="315"/>
    </location>
</feature>
<dbReference type="AlphaFoldDB" id="A0A1B6E914"/>
<evidence type="ECO:0000313" key="7">
    <source>
        <dbReference type="EMBL" id="JAS34428.1"/>
    </source>
</evidence>
<comment type="similarity">
    <text evidence="2 4">Belongs to the AB hydrolase superfamily. Lipase family.</text>
</comment>
<feature type="domain" description="Lipase" evidence="6">
    <location>
        <begin position="23"/>
        <end position="306"/>
    </location>
</feature>
<dbReference type="SUPFAM" id="SSF53474">
    <property type="entry name" value="alpha/beta-Hydrolases"/>
    <property type="match status" value="1"/>
</dbReference>
<dbReference type="EMBL" id="GEDC01002870">
    <property type="protein sequence ID" value="JAS34428.1"/>
    <property type="molecule type" value="Transcribed_RNA"/>
</dbReference>
<feature type="signal peptide" evidence="5">
    <location>
        <begin position="1"/>
        <end position="21"/>
    </location>
</feature>
<proteinExistence type="inferred from homology"/>
<evidence type="ECO:0000256" key="1">
    <source>
        <dbReference type="ARBA" id="ARBA00004613"/>
    </source>
</evidence>
<accession>A0A1B6E914</accession>
<organism evidence="7">
    <name type="scientific">Clastoptera arizonana</name>
    <name type="common">Arizona spittle bug</name>
    <dbReference type="NCBI Taxonomy" id="38151"/>
    <lineage>
        <taxon>Eukaryota</taxon>
        <taxon>Metazoa</taxon>
        <taxon>Ecdysozoa</taxon>
        <taxon>Arthropoda</taxon>
        <taxon>Hexapoda</taxon>
        <taxon>Insecta</taxon>
        <taxon>Pterygota</taxon>
        <taxon>Neoptera</taxon>
        <taxon>Paraneoptera</taxon>
        <taxon>Hemiptera</taxon>
        <taxon>Auchenorrhyncha</taxon>
        <taxon>Cercopoidea</taxon>
        <taxon>Clastopteridae</taxon>
        <taxon>Clastoptera</taxon>
    </lineage>
</organism>
<dbReference type="PRINTS" id="PR00821">
    <property type="entry name" value="TAGLIPASE"/>
</dbReference>
<dbReference type="PANTHER" id="PTHR11610">
    <property type="entry name" value="LIPASE"/>
    <property type="match status" value="1"/>
</dbReference>
<comment type="subcellular location">
    <subcellularLocation>
        <location evidence="1">Secreted</location>
    </subcellularLocation>
</comment>
<evidence type="ECO:0000259" key="6">
    <source>
        <dbReference type="Pfam" id="PF00151"/>
    </source>
</evidence>
<protein>
    <recommendedName>
        <fullName evidence="6">Lipase domain-containing protein</fullName>
    </recommendedName>
</protein>
<dbReference type="GO" id="GO:0016042">
    <property type="term" value="P:lipid catabolic process"/>
    <property type="evidence" value="ECO:0007669"/>
    <property type="project" value="TreeGrafter"/>
</dbReference>
<evidence type="ECO:0000256" key="4">
    <source>
        <dbReference type="RuleBase" id="RU004262"/>
    </source>
</evidence>
<keyword evidence="5" id="KW-0732">Signal</keyword>
<dbReference type="GO" id="GO:0016298">
    <property type="term" value="F:lipase activity"/>
    <property type="evidence" value="ECO:0007669"/>
    <property type="project" value="InterPro"/>
</dbReference>
<sequence length="315" mass="34950">MFGKMKFQVIIVLGVILYGQGMDSSEIKIRLYKTGEYPRYQEVYINATDELFNSPWYNISNPSVIFIHGLAESCNSYSAINSTSALTTLDYNVFCLDWGALAYYDFGINLPNATFYPVAAQNTIIVGNAFTEVIEAEIESGNIDYAQLNCVGFSLGAHICGYLGNLEENISVIVGLEPAGPLFTTDISPLRRLTNKDANTVHVLHTDRGGLGTLRDDGDANFYINTGSRLQPGCTNLFDRLCSHYRSYVVFKEAILNGTAGVAVRCNSYLQFTLQTCGNVYYFLRFPVDTNAEGKLYLSTNSNQPYLRGNRGTYP</sequence>
<name>A0A1B6E914_9HEMI</name>
<dbReference type="Pfam" id="PF00151">
    <property type="entry name" value="Lipase"/>
    <property type="match status" value="1"/>
</dbReference>
<dbReference type="InterPro" id="IPR000734">
    <property type="entry name" value="TAG_lipase"/>
</dbReference>
<evidence type="ECO:0000256" key="2">
    <source>
        <dbReference type="ARBA" id="ARBA00010701"/>
    </source>
</evidence>
<dbReference type="Gene3D" id="3.40.50.1820">
    <property type="entry name" value="alpha/beta hydrolase"/>
    <property type="match status" value="1"/>
</dbReference>
<keyword evidence="3" id="KW-0964">Secreted</keyword>
<dbReference type="InterPro" id="IPR029058">
    <property type="entry name" value="AB_hydrolase_fold"/>
</dbReference>
<dbReference type="GO" id="GO:0017171">
    <property type="term" value="F:serine hydrolase activity"/>
    <property type="evidence" value="ECO:0007669"/>
    <property type="project" value="TreeGrafter"/>
</dbReference>